<protein>
    <submittedName>
        <fullName evidence="5">Ubiq_cyt_C_chap domain-containing protein</fullName>
    </submittedName>
</protein>
<evidence type="ECO:0000313" key="3">
    <source>
        <dbReference type="EMBL" id="VDD81867.1"/>
    </source>
</evidence>
<evidence type="ECO:0000256" key="1">
    <source>
        <dbReference type="ARBA" id="ARBA00006407"/>
    </source>
</evidence>
<comment type="similarity">
    <text evidence="1">Belongs to the CBP3 family.</text>
</comment>
<gene>
    <name evidence="3" type="ORF">MCOS_LOCUS7870</name>
</gene>
<evidence type="ECO:0000259" key="2">
    <source>
        <dbReference type="Pfam" id="PF03981"/>
    </source>
</evidence>
<dbReference type="InterPro" id="IPR021150">
    <property type="entry name" value="Ubiq_cyt_c_chap"/>
</dbReference>
<dbReference type="AlphaFoldDB" id="A0A0R3UJZ7"/>
<evidence type="ECO:0000313" key="4">
    <source>
        <dbReference type="Proteomes" id="UP000267029"/>
    </source>
</evidence>
<dbReference type="Proteomes" id="UP000267029">
    <property type="component" value="Unassembled WGS sequence"/>
</dbReference>
<keyword evidence="4" id="KW-1185">Reference proteome</keyword>
<dbReference type="STRING" id="53468.A0A0R3UJZ7"/>
<proteinExistence type="inferred from homology"/>
<dbReference type="OrthoDB" id="4007at2759"/>
<dbReference type="WBParaSite" id="MCOS_0000786901-mRNA-1">
    <property type="protein sequence ID" value="MCOS_0000786901-mRNA-1"/>
    <property type="gene ID" value="MCOS_0000786901"/>
</dbReference>
<dbReference type="PANTHER" id="PTHR12184">
    <property type="entry name" value="UBIQUINOL-CYTOCHROME C REDUCTASE COMPLEX ASSEMBLY FACTOR 1 FAMILY MEMBER"/>
    <property type="match status" value="1"/>
</dbReference>
<reference evidence="3 4" key="2">
    <citation type="submission" date="2018-10" db="EMBL/GenBank/DDBJ databases">
        <authorList>
            <consortium name="Pathogen Informatics"/>
        </authorList>
    </citation>
    <scope>NUCLEOTIDE SEQUENCE [LARGE SCALE GENOMIC DNA]</scope>
</reference>
<dbReference type="Pfam" id="PF03981">
    <property type="entry name" value="Ubiq_cyt_C_chap"/>
    <property type="match status" value="1"/>
</dbReference>
<name>A0A0R3UJZ7_MESCO</name>
<dbReference type="EMBL" id="UXSR01005419">
    <property type="protein sequence ID" value="VDD81867.1"/>
    <property type="molecule type" value="Genomic_DNA"/>
</dbReference>
<accession>A0A0R3UJZ7</accession>
<sequence>MLHTRIIFRSCVCLRLVGCNHIHKAVSTLPPESLPQSSAPGIFASLKYRFAHGLRYPSSRLKLSGENMFAICAEYPEFSDFVTKLQLPDTFQTWFSITTLHIWLCLVRLRREGLEGSILKRAFIQVCCYSTILILMRGFGILRKQHDHIEQFNMQFFGSLFAYDEAFLMHSDCALAGALWRNFFLSSPDTSAFQLETLVAYIRKQLAHLDALPSDQVLGKGIT</sequence>
<organism evidence="5">
    <name type="scientific">Mesocestoides corti</name>
    <name type="common">Flatworm</name>
    <dbReference type="NCBI Taxonomy" id="53468"/>
    <lineage>
        <taxon>Eukaryota</taxon>
        <taxon>Metazoa</taxon>
        <taxon>Spiralia</taxon>
        <taxon>Lophotrochozoa</taxon>
        <taxon>Platyhelminthes</taxon>
        <taxon>Cestoda</taxon>
        <taxon>Eucestoda</taxon>
        <taxon>Cyclophyllidea</taxon>
        <taxon>Mesocestoididae</taxon>
        <taxon>Mesocestoides</taxon>
    </lineage>
</organism>
<dbReference type="GO" id="GO:0005739">
    <property type="term" value="C:mitochondrion"/>
    <property type="evidence" value="ECO:0007669"/>
    <property type="project" value="TreeGrafter"/>
</dbReference>
<evidence type="ECO:0000313" key="5">
    <source>
        <dbReference type="WBParaSite" id="MCOS_0000786901-mRNA-1"/>
    </source>
</evidence>
<dbReference type="PANTHER" id="PTHR12184:SF1">
    <property type="entry name" value="UBIQUINOL-CYTOCHROME-C REDUCTASE COMPLEX ASSEMBLY FACTOR 1"/>
    <property type="match status" value="1"/>
</dbReference>
<reference evidence="5" key="1">
    <citation type="submission" date="2017-02" db="UniProtKB">
        <authorList>
            <consortium name="WormBaseParasite"/>
        </authorList>
    </citation>
    <scope>IDENTIFICATION</scope>
</reference>
<dbReference type="GO" id="GO:0034551">
    <property type="term" value="P:mitochondrial respiratory chain complex III assembly"/>
    <property type="evidence" value="ECO:0007669"/>
    <property type="project" value="TreeGrafter"/>
</dbReference>
<feature type="domain" description="Ubiquinol-cytochrome c chaperone" evidence="2">
    <location>
        <begin position="84"/>
        <end position="220"/>
    </location>
</feature>
<dbReference type="InterPro" id="IPR007129">
    <property type="entry name" value="Ubiqinol_cyt_c_chaperone_CPB3"/>
</dbReference>